<comment type="caution">
    <text evidence="2">The sequence shown here is derived from an EMBL/GenBank/DDBJ whole genome shotgun (WGS) entry which is preliminary data.</text>
</comment>
<gene>
    <name evidence="2" type="ORF">Tco_0624878</name>
</gene>
<feature type="region of interest" description="Disordered" evidence="1">
    <location>
        <begin position="41"/>
        <end position="78"/>
    </location>
</feature>
<dbReference type="GO" id="GO:0003964">
    <property type="term" value="F:RNA-directed DNA polymerase activity"/>
    <property type="evidence" value="ECO:0007669"/>
    <property type="project" value="UniProtKB-KW"/>
</dbReference>
<proteinExistence type="predicted"/>
<dbReference type="PANTHER" id="PTHR33067">
    <property type="entry name" value="RNA-DIRECTED DNA POLYMERASE-RELATED"/>
    <property type="match status" value="1"/>
</dbReference>
<dbReference type="Gene3D" id="2.40.70.10">
    <property type="entry name" value="Acid Proteases"/>
    <property type="match status" value="1"/>
</dbReference>
<dbReference type="Proteomes" id="UP001151760">
    <property type="component" value="Unassembled WGS sequence"/>
</dbReference>
<feature type="compositionally biased region" description="Basic and acidic residues" evidence="1">
    <location>
        <begin position="57"/>
        <end position="70"/>
    </location>
</feature>
<keyword evidence="3" id="KW-1185">Reference proteome</keyword>
<accession>A0ABQ4WF71</accession>
<protein>
    <submittedName>
        <fullName evidence="2">Reverse transcriptase domain-containing protein</fullName>
    </submittedName>
</protein>
<reference evidence="2" key="1">
    <citation type="journal article" date="2022" name="Int. J. Mol. Sci.">
        <title>Draft Genome of Tanacetum Coccineum: Genomic Comparison of Closely Related Tanacetum-Family Plants.</title>
        <authorList>
            <person name="Yamashiro T."/>
            <person name="Shiraishi A."/>
            <person name="Nakayama K."/>
            <person name="Satake H."/>
        </authorList>
    </citation>
    <scope>NUCLEOTIDE SEQUENCE</scope>
</reference>
<dbReference type="EMBL" id="BQNB010008591">
    <property type="protein sequence ID" value="GJS51516.1"/>
    <property type="molecule type" value="Genomic_DNA"/>
</dbReference>
<sequence length="376" mass="42094">MNMLANLTIHRQSPLGSGSLPSDTVANLRGDVKAITTRSGVAYEGPSIPPTSSSLPKEVEQEPEVTRDKVQTTSSESTVHVHPLVVRDPIPEPEVVPKPNLKPLIPYPSRLNNQKLQEKTNNQMMNLLSNKEKLFELASTPLNENCSALLLKKLPEKLGDLSKFLIPCDFPELVECLALADLGASIDLMPLSVWKKLSLLDLTPTRMTLELANRSVAYLFGVAKDVFVKVGKFHFLADFVVVDYDVDPRVPLILETFLEDGTSINRYVACEEYAQEVLGFLDSSTRRDFILQEIETFPHTPDKPSTLDDDYYDTEGDILYLEKFLNEDPSPNLPPMKNEDLKEVNVTMTKPFDQRTSGTRAQGFTSSSRICILRRN</sequence>
<keyword evidence="2" id="KW-0548">Nucleotidyltransferase</keyword>
<evidence type="ECO:0000256" key="1">
    <source>
        <dbReference type="SAM" id="MobiDB-lite"/>
    </source>
</evidence>
<evidence type="ECO:0000313" key="2">
    <source>
        <dbReference type="EMBL" id="GJS51516.1"/>
    </source>
</evidence>
<dbReference type="CDD" id="cd00303">
    <property type="entry name" value="retropepsin_like"/>
    <property type="match status" value="1"/>
</dbReference>
<reference evidence="2" key="2">
    <citation type="submission" date="2022-01" db="EMBL/GenBank/DDBJ databases">
        <authorList>
            <person name="Yamashiro T."/>
            <person name="Shiraishi A."/>
            <person name="Satake H."/>
            <person name="Nakayama K."/>
        </authorList>
    </citation>
    <scope>NUCLEOTIDE SEQUENCE</scope>
</reference>
<organism evidence="2 3">
    <name type="scientific">Tanacetum coccineum</name>
    <dbReference type="NCBI Taxonomy" id="301880"/>
    <lineage>
        <taxon>Eukaryota</taxon>
        <taxon>Viridiplantae</taxon>
        <taxon>Streptophyta</taxon>
        <taxon>Embryophyta</taxon>
        <taxon>Tracheophyta</taxon>
        <taxon>Spermatophyta</taxon>
        <taxon>Magnoliopsida</taxon>
        <taxon>eudicotyledons</taxon>
        <taxon>Gunneridae</taxon>
        <taxon>Pentapetalae</taxon>
        <taxon>asterids</taxon>
        <taxon>campanulids</taxon>
        <taxon>Asterales</taxon>
        <taxon>Asteraceae</taxon>
        <taxon>Asteroideae</taxon>
        <taxon>Anthemideae</taxon>
        <taxon>Anthemidinae</taxon>
        <taxon>Tanacetum</taxon>
    </lineage>
</organism>
<keyword evidence="2" id="KW-0695">RNA-directed DNA polymerase</keyword>
<dbReference type="InterPro" id="IPR021109">
    <property type="entry name" value="Peptidase_aspartic_dom_sf"/>
</dbReference>
<keyword evidence="2" id="KW-0808">Transferase</keyword>
<evidence type="ECO:0000313" key="3">
    <source>
        <dbReference type="Proteomes" id="UP001151760"/>
    </source>
</evidence>
<name>A0ABQ4WF71_9ASTR</name>
<dbReference type="PANTHER" id="PTHR33067:SF9">
    <property type="entry name" value="RNA-DIRECTED DNA POLYMERASE"/>
    <property type="match status" value="1"/>
</dbReference>